<reference evidence="14 15" key="1">
    <citation type="submission" date="2015-12" db="EMBL/GenBank/DDBJ databases">
        <title>Draft genome of Thermovenabulum gondwanense isolated from a red thermophilic microbial mat colonisisng an outflow channel of a bore well.</title>
        <authorList>
            <person name="Patel B.K."/>
        </authorList>
    </citation>
    <scope>NUCLEOTIDE SEQUENCE [LARGE SCALE GENOMIC DNA]</scope>
    <source>
        <strain evidence="14 15">R270</strain>
    </source>
</reference>
<dbReference type="EMBL" id="LOHZ01000019">
    <property type="protein sequence ID" value="KYO67990.1"/>
    <property type="molecule type" value="Genomic_DNA"/>
</dbReference>
<comment type="function">
    <text evidence="1">Part of the ABC transporter complex PstSACB involved in phosphate import.</text>
</comment>
<evidence type="ECO:0000256" key="12">
    <source>
        <dbReference type="RuleBase" id="RU367119"/>
    </source>
</evidence>
<protein>
    <recommendedName>
        <fullName evidence="12">Phosphate-binding protein</fullName>
    </recommendedName>
</protein>
<evidence type="ECO:0000259" key="13">
    <source>
        <dbReference type="Pfam" id="PF12849"/>
    </source>
</evidence>
<feature type="chain" id="PRO_5027144622" description="Phosphate-binding protein" evidence="12">
    <location>
        <begin position="29"/>
        <end position="293"/>
    </location>
</feature>
<dbReference type="GO" id="GO:0005886">
    <property type="term" value="C:plasma membrane"/>
    <property type="evidence" value="ECO:0007669"/>
    <property type="project" value="UniProtKB-SubCell"/>
</dbReference>
<comment type="subcellular location">
    <subcellularLocation>
        <location evidence="2 12">Cell membrane</location>
        <topology evidence="2 12">Lipid-anchor</topology>
    </subcellularLocation>
</comment>
<dbReference type="InterPro" id="IPR024370">
    <property type="entry name" value="PBP_domain"/>
</dbReference>
<dbReference type="PANTHER" id="PTHR30570:SF4">
    <property type="entry name" value="PHOSPHATE-BINDING PROTEIN PSTS 1"/>
    <property type="match status" value="1"/>
</dbReference>
<evidence type="ECO:0000256" key="10">
    <source>
        <dbReference type="ARBA" id="ARBA00023139"/>
    </source>
</evidence>
<dbReference type="InterPro" id="IPR050811">
    <property type="entry name" value="Phosphate_ABC_transporter"/>
</dbReference>
<dbReference type="AlphaFoldDB" id="A0A161PWH4"/>
<sequence>MEVHCKMPKKKIATIIALCLVGALILSACSGREKQGEKQNVSGTIIAAGSTAMQPLVEEAANQFMAKNPGIQVQVQGGGSGTGLKLVSDGTVQIGNSDVPAEDKLDKEKAKELIPHKVCVVGFAVIVNPAVKVDNLTKDQLIGIFTGKITNWKEVGGDDLKIVVINRPAGSGTRATFTKYALDGREETQGMALTQDSSGTVKKAVADTPGAISYIALSYVDSSVKVVKLDGVEPSKENIVEGKYPVWSYEYMYTKGEAAGVVKTFIDYMLGDEVKPIIEKLGYIPIGDMKVTR</sequence>
<evidence type="ECO:0000256" key="2">
    <source>
        <dbReference type="ARBA" id="ARBA00004193"/>
    </source>
</evidence>
<organism evidence="14 15">
    <name type="scientific">Thermovenabulum gondwanense</name>
    <dbReference type="NCBI Taxonomy" id="520767"/>
    <lineage>
        <taxon>Bacteria</taxon>
        <taxon>Bacillati</taxon>
        <taxon>Bacillota</taxon>
        <taxon>Clostridia</taxon>
        <taxon>Thermosediminibacterales</taxon>
        <taxon>Thermosediminibacteraceae</taxon>
        <taxon>Thermovenabulum</taxon>
    </lineage>
</organism>
<evidence type="ECO:0000256" key="9">
    <source>
        <dbReference type="ARBA" id="ARBA00023136"/>
    </source>
</evidence>
<keyword evidence="10 12" id="KW-0564">Palmitate</keyword>
<evidence type="ECO:0000313" key="14">
    <source>
        <dbReference type="EMBL" id="KYO67990.1"/>
    </source>
</evidence>
<dbReference type="STRING" id="520767.ATZ99_03000"/>
<dbReference type="GO" id="GO:0042301">
    <property type="term" value="F:phosphate ion binding"/>
    <property type="evidence" value="ECO:0007669"/>
    <property type="project" value="UniProtKB-UniRule"/>
</dbReference>
<evidence type="ECO:0000313" key="15">
    <source>
        <dbReference type="Proteomes" id="UP000075737"/>
    </source>
</evidence>
<keyword evidence="15" id="KW-1185">Reference proteome</keyword>
<evidence type="ECO:0000256" key="6">
    <source>
        <dbReference type="ARBA" id="ARBA00022475"/>
    </source>
</evidence>
<dbReference type="Pfam" id="PF12849">
    <property type="entry name" value="PBP_like_2"/>
    <property type="match status" value="1"/>
</dbReference>
<proteinExistence type="inferred from homology"/>
<evidence type="ECO:0000256" key="4">
    <source>
        <dbReference type="ARBA" id="ARBA00011529"/>
    </source>
</evidence>
<dbReference type="CDD" id="cd13653">
    <property type="entry name" value="PBP2_phosphate_like_1"/>
    <property type="match status" value="1"/>
</dbReference>
<evidence type="ECO:0000256" key="3">
    <source>
        <dbReference type="ARBA" id="ARBA00008725"/>
    </source>
</evidence>
<keyword evidence="6 12" id="KW-1003">Cell membrane</keyword>
<keyword evidence="8 12" id="KW-0732">Signal</keyword>
<evidence type="ECO:0000256" key="7">
    <source>
        <dbReference type="ARBA" id="ARBA00022592"/>
    </source>
</evidence>
<keyword evidence="9" id="KW-0472">Membrane</keyword>
<dbReference type="PANTHER" id="PTHR30570">
    <property type="entry name" value="PERIPLASMIC PHOSPHATE BINDING COMPONENT OF PHOSPHATE ABC TRANSPORTER"/>
    <property type="match status" value="1"/>
</dbReference>
<dbReference type="PATRIC" id="fig|520767.4.peg.304"/>
<dbReference type="NCBIfam" id="TIGR02136">
    <property type="entry name" value="ptsS_2"/>
    <property type="match status" value="1"/>
</dbReference>
<name>A0A161PWH4_9FIRM</name>
<keyword evidence="11 12" id="KW-0449">Lipoprotein</keyword>
<dbReference type="PROSITE" id="PS51257">
    <property type="entry name" value="PROKAR_LIPOPROTEIN"/>
    <property type="match status" value="1"/>
</dbReference>
<dbReference type="FunFam" id="3.40.190.10:FF:000107">
    <property type="entry name" value="Phosphate ABC transporter, phosphate-binding protein"/>
    <property type="match status" value="1"/>
</dbReference>
<feature type="domain" description="PBP" evidence="13">
    <location>
        <begin position="39"/>
        <end position="273"/>
    </location>
</feature>
<dbReference type="InterPro" id="IPR011862">
    <property type="entry name" value="Phos-bd"/>
</dbReference>
<dbReference type="Gene3D" id="3.40.190.10">
    <property type="entry name" value="Periplasmic binding protein-like II"/>
    <property type="match status" value="2"/>
</dbReference>
<gene>
    <name evidence="14" type="primary">pstS1</name>
    <name evidence="14" type="ORF">ATZ99_03000</name>
</gene>
<evidence type="ECO:0000256" key="5">
    <source>
        <dbReference type="ARBA" id="ARBA00022448"/>
    </source>
</evidence>
<comment type="subunit">
    <text evidence="4 12">The complex is composed of two ATP-binding proteins (PstB), two transmembrane proteins (PstC and PstA) and a solute-binding protein (PstS).</text>
</comment>
<keyword evidence="7 12" id="KW-0592">Phosphate transport</keyword>
<dbReference type="GO" id="GO:0006817">
    <property type="term" value="P:phosphate ion transport"/>
    <property type="evidence" value="ECO:0007669"/>
    <property type="project" value="UniProtKB-UniRule"/>
</dbReference>
<comment type="caution">
    <text evidence="14">The sequence shown here is derived from an EMBL/GenBank/DDBJ whole genome shotgun (WGS) entry which is preliminary data.</text>
</comment>
<keyword evidence="5 12" id="KW-0813">Transport</keyword>
<accession>A0A161PWH4</accession>
<dbReference type="SUPFAM" id="SSF53850">
    <property type="entry name" value="Periplasmic binding protein-like II"/>
    <property type="match status" value="1"/>
</dbReference>
<dbReference type="Proteomes" id="UP000075737">
    <property type="component" value="Unassembled WGS sequence"/>
</dbReference>
<evidence type="ECO:0000256" key="1">
    <source>
        <dbReference type="ARBA" id="ARBA00002841"/>
    </source>
</evidence>
<comment type="function">
    <text evidence="12">Involved in the system for phosphate transport across the cytoplasmic membrane.</text>
</comment>
<evidence type="ECO:0000256" key="8">
    <source>
        <dbReference type="ARBA" id="ARBA00022729"/>
    </source>
</evidence>
<comment type="similarity">
    <text evidence="3 12">Belongs to the PstS family.</text>
</comment>
<feature type="signal peptide" evidence="12">
    <location>
        <begin position="1"/>
        <end position="28"/>
    </location>
</feature>
<evidence type="ECO:0000256" key="11">
    <source>
        <dbReference type="ARBA" id="ARBA00023288"/>
    </source>
</evidence>